<sequence length="208" mass="23817">MHAPRSRHVVSCSPSRTVTGQPRNVRGCVVSVLDIKLERAFDVFDSDRDGRLQKSDVIGLSDRLAESRGYAPDAVDALRNSLADLWDTVFHQMDKNDDGAVDRQEFRAAFRARIVTDQNRIWERIRNMSNAWTELGDRDGDGMLSREEYTDLLHGMFRLPRETFDEAFNQLDLDGDGQLSRDEISSAMKEYYTSENYAARGNQFFGRL</sequence>
<keyword evidence="1" id="KW-0479">Metal-binding</keyword>
<evidence type="ECO:0000256" key="2">
    <source>
        <dbReference type="ARBA" id="ARBA00022737"/>
    </source>
</evidence>
<feature type="domain" description="EF-hand" evidence="3">
    <location>
        <begin position="159"/>
        <end position="194"/>
    </location>
</feature>
<protein>
    <submittedName>
        <fullName evidence="4">EF-hand domain-containing protein</fullName>
    </submittedName>
</protein>
<dbReference type="GO" id="GO:0005509">
    <property type="term" value="F:calcium ion binding"/>
    <property type="evidence" value="ECO:0007669"/>
    <property type="project" value="InterPro"/>
</dbReference>
<dbReference type="Proteomes" id="UP000325563">
    <property type="component" value="Chromosome"/>
</dbReference>
<dbReference type="KEGG" id="svn:CP980_03030"/>
<dbReference type="InterPro" id="IPR011992">
    <property type="entry name" value="EF-hand-dom_pair"/>
</dbReference>
<dbReference type="SMART" id="SM00054">
    <property type="entry name" value="EFh"/>
    <property type="match status" value="4"/>
</dbReference>
<dbReference type="AlphaFoldDB" id="A0A5J6IZJ7"/>
<evidence type="ECO:0000313" key="5">
    <source>
        <dbReference type="Proteomes" id="UP000325563"/>
    </source>
</evidence>
<evidence type="ECO:0000256" key="1">
    <source>
        <dbReference type="ARBA" id="ARBA00022723"/>
    </source>
</evidence>
<feature type="domain" description="EF-hand" evidence="3">
    <location>
        <begin position="81"/>
        <end position="116"/>
    </location>
</feature>
<evidence type="ECO:0000259" key="3">
    <source>
        <dbReference type="PROSITE" id="PS50222"/>
    </source>
</evidence>
<name>A0A5J6IZJ7_STRVI</name>
<accession>A0A5J6IZJ7</accession>
<dbReference type="Gene3D" id="1.10.238.10">
    <property type="entry name" value="EF-hand"/>
    <property type="match status" value="1"/>
</dbReference>
<reference evidence="4 5" key="1">
    <citation type="submission" date="2017-09" db="EMBL/GenBank/DDBJ databases">
        <authorList>
            <person name="Lee N."/>
            <person name="Cho B.-K."/>
        </authorList>
    </citation>
    <scope>NUCLEOTIDE SEQUENCE [LARGE SCALE GENOMIC DNA]</scope>
    <source>
        <strain evidence="4 5">ATCC 27476</strain>
    </source>
</reference>
<evidence type="ECO:0000313" key="4">
    <source>
        <dbReference type="EMBL" id="QEV44179.1"/>
    </source>
</evidence>
<dbReference type="EMBL" id="CP023692">
    <property type="protein sequence ID" value="QEV44179.1"/>
    <property type="molecule type" value="Genomic_DNA"/>
</dbReference>
<gene>
    <name evidence="4" type="ORF">CP980_03030</name>
</gene>
<dbReference type="InterPro" id="IPR018247">
    <property type="entry name" value="EF_Hand_1_Ca_BS"/>
</dbReference>
<dbReference type="CDD" id="cd00051">
    <property type="entry name" value="EFh"/>
    <property type="match status" value="2"/>
</dbReference>
<dbReference type="Pfam" id="PF13499">
    <property type="entry name" value="EF-hand_7"/>
    <property type="match status" value="2"/>
</dbReference>
<dbReference type="InterPro" id="IPR028846">
    <property type="entry name" value="Recoverin"/>
</dbReference>
<keyword evidence="5" id="KW-1185">Reference proteome</keyword>
<dbReference type="PANTHER" id="PTHR23055">
    <property type="entry name" value="CALCIUM BINDING PROTEINS"/>
    <property type="match status" value="1"/>
</dbReference>
<dbReference type="InterPro" id="IPR002048">
    <property type="entry name" value="EF_hand_dom"/>
</dbReference>
<proteinExistence type="predicted"/>
<dbReference type="SUPFAM" id="SSF47473">
    <property type="entry name" value="EF-hand"/>
    <property type="match status" value="1"/>
</dbReference>
<keyword evidence="2" id="KW-0677">Repeat</keyword>
<organism evidence="4 5">
    <name type="scientific">Streptomyces vinaceus</name>
    <dbReference type="NCBI Taxonomy" id="1960"/>
    <lineage>
        <taxon>Bacteria</taxon>
        <taxon>Bacillati</taxon>
        <taxon>Actinomycetota</taxon>
        <taxon>Actinomycetes</taxon>
        <taxon>Kitasatosporales</taxon>
        <taxon>Streptomycetaceae</taxon>
        <taxon>Streptomyces</taxon>
    </lineage>
</organism>
<dbReference type="PROSITE" id="PS50222">
    <property type="entry name" value="EF_HAND_2"/>
    <property type="match status" value="3"/>
</dbReference>
<dbReference type="PROSITE" id="PS00018">
    <property type="entry name" value="EF_HAND_1"/>
    <property type="match status" value="3"/>
</dbReference>
<feature type="domain" description="EF-hand" evidence="3">
    <location>
        <begin position="32"/>
        <end position="67"/>
    </location>
</feature>